<gene>
    <name evidence="2" type="ORF">ICJ85_03610</name>
</gene>
<feature type="transmembrane region" description="Helical" evidence="1">
    <location>
        <begin position="43"/>
        <end position="62"/>
    </location>
</feature>
<organism evidence="2 3">
    <name type="scientific">Aestuariibaculum marinum</name>
    <dbReference type="NCBI Taxonomy" id="2683592"/>
    <lineage>
        <taxon>Bacteria</taxon>
        <taxon>Pseudomonadati</taxon>
        <taxon>Bacteroidota</taxon>
        <taxon>Flavobacteriia</taxon>
        <taxon>Flavobacteriales</taxon>
        <taxon>Flavobacteriaceae</taxon>
    </lineage>
</organism>
<dbReference type="Proteomes" id="UP000621516">
    <property type="component" value="Unassembled WGS sequence"/>
</dbReference>
<proteinExistence type="predicted"/>
<dbReference type="RefSeq" id="WP_188222398.1">
    <property type="nucleotide sequence ID" value="NZ_JACVXD010000001.1"/>
</dbReference>
<keyword evidence="3" id="KW-1185">Reference proteome</keyword>
<feature type="transmembrane region" description="Helical" evidence="1">
    <location>
        <begin position="12"/>
        <end position="31"/>
    </location>
</feature>
<accession>A0A8J6PQ65</accession>
<keyword evidence="1" id="KW-0812">Transmembrane</keyword>
<keyword evidence="1" id="KW-0472">Membrane</keyword>
<protein>
    <recommendedName>
        <fullName evidence="4">Chloroplast import component protein (Tic20)</fullName>
    </recommendedName>
</protein>
<dbReference type="AlphaFoldDB" id="A0A8J6PQ65"/>
<reference evidence="2 3" key="1">
    <citation type="journal article" date="2018" name="J. Microbiol.">
        <title>Aestuariibaculum marinum sp. nov., a marine bacterium isolated from seawater in South Korea.</title>
        <authorList>
            <person name="Choi J."/>
            <person name="Lee D."/>
            <person name="Jang J.H."/>
            <person name="Cha S."/>
            <person name="Seo T."/>
        </authorList>
    </citation>
    <scope>NUCLEOTIDE SEQUENCE [LARGE SCALE GENOMIC DNA]</scope>
    <source>
        <strain evidence="2 3">IP7</strain>
    </source>
</reference>
<dbReference type="EMBL" id="JACVXD010000001">
    <property type="protein sequence ID" value="MBD0823099.1"/>
    <property type="molecule type" value="Genomic_DNA"/>
</dbReference>
<evidence type="ECO:0000313" key="2">
    <source>
        <dbReference type="EMBL" id="MBD0823099.1"/>
    </source>
</evidence>
<evidence type="ECO:0000256" key="1">
    <source>
        <dbReference type="SAM" id="Phobius"/>
    </source>
</evidence>
<evidence type="ECO:0008006" key="4">
    <source>
        <dbReference type="Google" id="ProtNLM"/>
    </source>
</evidence>
<name>A0A8J6PQ65_9FLAO</name>
<comment type="caution">
    <text evidence="2">The sequence shown here is derived from an EMBL/GenBank/DDBJ whole genome shotgun (WGS) entry which is preliminary data.</text>
</comment>
<evidence type="ECO:0000313" key="3">
    <source>
        <dbReference type="Proteomes" id="UP000621516"/>
    </source>
</evidence>
<sequence>MDSTTIQNGKTMAIISHITFVGLIIAIIMNADKKNAFTAFYNRQMLGLIIMLFIAQITDKYLNGTLGYVFWLISAVSWLYSFIHILQGKVKLLPYVGEKFQEWFANIGN</sequence>
<keyword evidence="1" id="KW-1133">Transmembrane helix</keyword>
<feature type="transmembrane region" description="Helical" evidence="1">
    <location>
        <begin position="68"/>
        <end position="86"/>
    </location>
</feature>